<comment type="caution">
    <text evidence="2">The sequence shown here is derived from an EMBL/GenBank/DDBJ whole genome shotgun (WGS) entry which is preliminary data.</text>
</comment>
<dbReference type="AlphaFoldDB" id="A0AAD8GR24"/>
<dbReference type="InterPro" id="IPR006527">
    <property type="entry name" value="F-box-assoc_dom_typ1"/>
</dbReference>
<dbReference type="InterPro" id="IPR050796">
    <property type="entry name" value="SCF_F-box_component"/>
</dbReference>
<dbReference type="PANTHER" id="PTHR31672">
    <property type="entry name" value="BNACNNG10540D PROTEIN"/>
    <property type="match status" value="1"/>
</dbReference>
<evidence type="ECO:0000259" key="1">
    <source>
        <dbReference type="Pfam" id="PF07734"/>
    </source>
</evidence>
<name>A0AAD8GR24_9APIA</name>
<dbReference type="InterPro" id="IPR017451">
    <property type="entry name" value="F-box-assoc_interact_dom"/>
</dbReference>
<reference evidence="2" key="2">
    <citation type="submission" date="2023-05" db="EMBL/GenBank/DDBJ databases">
        <authorList>
            <person name="Schelkunov M.I."/>
        </authorList>
    </citation>
    <scope>NUCLEOTIDE SEQUENCE</scope>
    <source>
        <strain evidence="2">Hsosn_3</strain>
        <tissue evidence="2">Leaf</tissue>
    </source>
</reference>
<dbReference type="EMBL" id="JAUIZM010000014">
    <property type="protein sequence ID" value="KAK1353003.1"/>
    <property type="molecule type" value="Genomic_DNA"/>
</dbReference>
<proteinExistence type="predicted"/>
<reference evidence="2" key="1">
    <citation type="submission" date="2023-02" db="EMBL/GenBank/DDBJ databases">
        <title>Genome of toxic invasive species Heracleum sosnowskyi carries increased number of genes despite the absence of recent whole-genome duplications.</title>
        <authorList>
            <person name="Schelkunov M."/>
            <person name="Shtratnikova V."/>
            <person name="Makarenko M."/>
            <person name="Klepikova A."/>
            <person name="Omelchenko D."/>
            <person name="Novikova G."/>
            <person name="Obukhova E."/>
            <person name="Bogdanov V."/>
            <person name="Penin A."/>
            <person name="Logacheva M."/>
        </authorList>
    </citation>
    <scope>NUCLEOTIDE SEQUENCE</scope>
    <source>
        <strain evidence="2">Hsosn_3</strain>
        <tissue evidence="2">Leaf</tissue>
    </source>
</reference>
<gene>
    <name evidence="2" type="ORF">POM88_052841</name>
</gene>
<dbReference type="Proteomes" id="UP001237642">
    <property type="component" value="Unassembled WGS sequence"/>
</dbReference>
<dbReference type="Pfam" id="PF07734">
    <property type="entry name" value="FBA_1"/>
    <property type="match status" value="1"/>
</dbReference>
<keyword evidence="3" id="KW-1185">Reference proteome</keyword>
<feature type="domain" description="F-box associated beta-propeller type 1" evidence="1">
    <location>
        <begin position="14"/>
        <end position="270"/>
    </location>
</feature>
<evidence type="ECO:0000313" key="3">
    <source>
        <dbReference type="Proteomes" id="UP001237642"/>
    </source>
</evidence>
<dbReference type="PANTHER" id="PTHR31672:SF13">
    <property type="entry name" value="F-BOX PROTEIN CPR30-LIKE"/>
    <property type="match status" value="1"/>
</dbReference>
<dbReference type="NCBIfam" id="TIGR01640">
    <property type="entry name" value="F_box_assoc_1"/>
    <property type="match status" value="1"/>
</dbReference>
<evidence type="ECO:0000313" key="2">
    <source>
        <dbReference type="EMBL" id="KAK1353003.1"/>
    </source>
</evidence>
<organism evidence="2 3">
    <name type="scientific">Heracleum sosnowskyi</name>
    <dbReference type="NCBI Taxonomy" id="360622"/>
    <lineage>
        <taxon>Eukaryota</taxon>
        <taxon>Viridiplantae</taxon>
        <taxon>Streptophyta</taxon>
        <taxon>Embryophyta</taxon>
        <taxon>Tracheophyta</taxon>
        <taxon>Spermatophyta</taxon>
        <taxon>Magnoliopsida</taxon>
        <taxon>eudicotyledons</taxon>
        <taxon>Gunneridae</taxon>
        <taxon>Pentapetalae</taxon>
        <taxon>asterids</taxon>
        <taxon>campanulids</taxon>
        <taxon>Apiales</taxon>
        <taxon>Apiaceae</taxon>
        <taxon>Apioideae</taxon>
        <taxon>apioid superclade</taxon>
        <taxon>Tordylieae</taxon>
        <taxon>Tordyliinae</taxon>
        <taxon>Heracleum</taxon>
    </lineage>
</organism>
<accession>A0AAD8GR24</accession>
<protein>
    <recommendedName>
        <fullName evidence="1">F-box associated beta-propeller type 1 domain-containing protein</fullName>
    </recommendedName>
</protein>
<sequence length="318" mass="37461">MQSYYQKIYGTSRGLICFSSSQEEQIYVWNPVINKYRSLPDAPVPSKDPPWSCKRTGLAFGYIGQIDDYKVIKLDINYRIQSEELQSDYANVYIYSLSTNSWKTLRRYDFARFRSYSSLYNSVVINGVAYWVLNHWNLQYDKDGFEVILCFDTVKETIREMMLPPVCSEHNRNSTYYVNLVGEFDEVSLLCVDIDENIGQLWMLEKEGETNNDWTKMITLNLKDVGEDWCPIGFNNNLEFVLINYDFDKPGLCTYDHKLEEVTEMVDDSSDLWSYADFEDPYNPFFYSQEEMQPMYVNIFEESLVLLGEEGEVEFRDD</sequence>